<evidence type="ECO:0000256" key="3">
    <source>
        <dbReference type="ARBA" id="ARBA00023125"/>
    </source>
</evidence>
<evidence type="ECO:0000256" key="2">
    <source>
        <dbReference type="ARBA" id="ARBA00022747"/>
    </source>
</evidence>
<dbReference type="Gene3D" id="1.10.287.1120">
    <property type="entry name" value="Bipartite methylase S protein"/>
    <property type="match status" value="1"/>
</dbReference>
<dbReference type="RefSeq" id="WP_306705034.1">
    <property type="nucleotide sequence ID" value="NZ_JAUJFI010000028.1"/>
</dbReference>
<dbReference type="EMBL" id="JAUJFI010000028">
    <property type="protein sequence ID" value="MDQ2102691.1"/>
    <property type="molecule type" value="Genomic_DNA"/>
</dbReference>
<protein>
    <submittedName>
        <fullName evidence="5">Restriction endonuclease subunit S</fullName>
        <ecNumber evidence="5">3.1.21.-</ecNumber>
    </submittedName>
</protein>
<keyword evidence="3" id="KW-0238">DNA-binding</keyword>
<evidence type="ECO:0000313" key="6">
    <source>
        <dbReference type="Proteomes" id="UP001227317"/>
    </source>
</evidence>
<keyword evidence="2" id="KW-0680">Restriction system</keyword>
<evidence type="ECO:0000313" key="5">
    <source>
        <dbReference type="EMBL" id="MDQ2102691.1"/>
    </source>
</evidence>
<reference evidence="5 6" key="1">
    <citation type="submission" date="2023-06" db="EMBL/GenBank/DDBJ databases">
        <title>Azospirillum isscasensis sp.nov, a bacterium isolated from rhizosphere soil of rice.</title>
        <authorList>
            <person name="Wang H."/>
        </authorList>
    </citation>
    <scope>NUCLEOTIDE SEQUENCE [LARGE SCALE GENOMIC DNA]</scope>
    <source>
        <strain evidence="5 6">C340-1</strain>
    </source>
</reference>
<dbReference type="CDD" id="cd17260">
    <property type="entry name" value="RMtype1_S_EcoEI-TRD1-CR1_like"/>
    <property type="match status" value="1"/>
</dbReference>
<comment type="caution">
    <text evidence="5">The sequence shown here is derived from an EMBL/GenBank/DDBJ whole genome shotgun (WGS) entry which is preliminary data.</text>
</comment>
<dbReference type="Proteomes" id="UP001227317">
    <property type="component" value="Unassembled WGS sequence"/>
</dbReference>
<name>A0ABU0WET6_9PROT</name>
<dbReference type="Pfam" id="PF01420">
    <property type="entry name" value="Methylase_S"/>
    <property type="match status" value="2"/>
</dbReference>
<keyword evidence="6" id="KW-1185">Reference proteome</keyword>
<keyword evidence="5" id="KW-0540">Nuclease</keyword>
<dbReference type="GO" id="GO:0004519">
    <property type="term" value="F:endonuclease activity"/>
    <property type="evidence" value="ECO:0007669"/>
    <property type="project" value="UniProtKB-KW"/>
</dbReference>
<dbReference type="InterPro" id="IPR000055">
    <property type="entry name" value="Restrct_endonuc_typeI_TRD"/>
</dbReference>
<dbReference type="CDD" id="cd17253">
    <property type="entry name" value="RMtype1_S_Eco933I-TRD2-CR2_like"/>
    <property type="match status" value="1"/>
</dbReference>
<gene>
    <name evidence="5" type="ORF">QSG27_08320</name>
</gene>
<evidence type="ECO:0000259" key="4">
    <source>
        <dbReference type="Pfam" id="PF01420"/>
    </source>
</evidence>
<sequence>MRGPEGWRSLPFSEFAEINPKRPLKKGQRVPFVEMAAVPTHGSQIQYLQEREAGSGGSCFRNGDTLFARITPCTENGKIAYVDCLPKSVSAKGSTEFIVFGPRQGLSDSRYLYHLARSTLIRRPAIARMAGTTGRQRVPNAVFDDIEIQAPPLAEQRLISKVLCSVDEAITATQAVIEQTRMVKQAVLNCLLTKGIGHTRFKQTEFGSIPEDWKIVPLRTVAQVQTGVAKGKKDIQDPVELPYLRVANVQDGYIDLTELKTITISAAQVERYSLRSGDVLMTEGGDFDKLGRGDIWKGQVPVCLHQNHVFAVRPNPNLLVSEFLAALTASAHGKNYFLGCAKRTTNLASINSTQVKDFPVLLPGKEEQERIVQQVAAYSLAERSASDTLAQLEQTKSALMSDLLTGRKRVSADALSSAL</sequence>
<dbReference type="EC" id="3.1.21.-" evidence="5"/>
<feature type="domain" description="Type I restriction modification DNA specificity" evidence="4">
    <location>
        <begin position="5"/>
        <end position="175"/>
    </location>
</feature>
<accession>A0ABU0WET6</accession>
<dbReference type="SUPFAM" id="SSF116734">
    <property type="entry name" value="DNA methylase specificity domain"/>
    <property type="match status" value="2"/>
</dbReference>
<proteinExistence type="inferred from homology"/>
<dbReference type="GO" id="GO:0016787">
    <property type="term" value="F:hydrolase activity"/>
    <property type="evidence" value="ECO:0007669"/>
    <property type="project" value="UniProtKB-KW"/>
</dbReference>
<comment type="similarity">
    <text evidence="1">Belongs to the type-I restriction system S methylase family.</text>
</comment>
<dbReference type="PANTHER" id="PTHR30408">
    <property type="entry name" value="TYPE-1 RESTRICTION ENZYME ECOKI SPECIFICITY PROTEIN"/>
    <property type="match status" value="1"/>
</dbReference>
<dbReference type="Gene3D" id="3.90.220.20">
    <property type="entry name" value="DNA methylase specificity domains"/>
    <property type="match status" value="2"/>
</dbReference>
<organism evidence="5 6">
    <name type="scientific">Azospirillum isscasi</name>
    <dbReference type="NCBI Taxonomy" id="3053926"/>
    <lineage>
        <taxon>Bacteria</taxon>
        <taxon>Pseudomonadati</taxon>
        <taxon>Pseudomonadota</taxon>
        <taxon>Alphaproteobacteria</taxon>
        <taxon>Rhodospirillales</taxon>
        <taxon>Azospirillaceae</taxon>
        <taxon>Azospirillum</taxon>
    </lineage>
</organism>
<keyword evidence="5" id="KW-0255">Endonuclease</keyword>
<dbReference type="PANTHER" id="PTHR30408:SF12">
    <property type="entry name" value="TYPE I RESTRICTION ENZYME MJAVIII SPECIFICITY SUBUNIT"/>
    <property type="match status" value="1"/>
</dbReference>
<dbReference type="InterPro" id="IPR044946">
    <property type="entry name" value="Restrct_endonuc_typeI_TRD_sf"/>
</dbReference>
<dbReference type="InterPro" id="IPR052021">
    <property type="entry name" value="Type-I_RS_S_subunit"/>
</dbReference>
<evidence type="ECO:0000256" key="1">
    <source>
        <dbReference type="ARBA" id="ARBA00010923"/>
    </source>
</evidence>
<keyword evidence="5" id="KW-0378">Hydrolase</keyword>
<feature type="domain" description="Type I restriction modification DNA specificity" evidence="4">
    <location>
        <begin position="210"/>
        <end position="379"/>
    </location>
</feature>